<dbReference type="Proteomes" id="UP001620597">
    <property type="component" value="Unassembled WGS sequence"/>
</dbReference>
<reference evidence="1 2" key="1">
    <citation type="submission" date="2024-03" db="EMBL/GenBank/DDBJ databases">
        <title>High-quality draft genome sequence of Oceanobacter sp. wDCs-4.</title>
        <authorList>
            <person name="Dong C."/>
        </authorList>
    </citation>
    <scope>NUCLEOTIDE SEQUENCE [LARGE SCALE GENOMIC DNA]</scope>
    <source>
        <strain evidence="2">wDCs-4</strain>
    </source>
</reference>
<keyword evidence="2" id="KW-1185">Reference proteome</keyword>
<organism evidence="1 2">
    <name type="scientific">Oceanobacter antarcticus</name>
    <dbReference type="NCBI Taxonomy" id="3133425"/>
    <lineage>
        <taxon>Bacteria</taxon>
        <taxon>Pseudomonadati</taxon>
        <taxon>Pseudomonadota</taxon>
        <taxon>Gammaproteobacteria</taxon>
        <taxon>Oceanospirillales</taxon>
        <taxon>Oceanospirillaceae</taxon>
        <taxon>Oceanobacter</taxon>
    </lineage>
</organism>
<dbReference type="RefSeq" id="WP_416204831.1">
    <property type="nucleotide sequence ID" value="NZ_JBBKTX010000003.1"/>
</dbReference>
<evidence type="ECO:0000313" key="1">
    <source>
        <dbReference type="EMBL" id="MFK4751359.1"/>
    </source>
</evidence>
<comment type="caution">
    <text evidence="1">The sequence shown here is derived from an EMBL/GenBank/DDBJ whole genome shotgun (WGS) entry which is preliminary data.</text>
</comment>
<dbReference type="EMBL" id="JBBKTX010000003">
    <property type="protein sequence ID" value="MFK4751359.1"/>
    <property type="molecule type" value="Genomic_DNA"/>
</dbReference>
<gene>
    <name evidence="1" type="ORF">WG929_02950</name>
</gene>
<proteinExistence type="predicted"/>
<sequence length="433" mass="46674">MFTQQPNHPTPLTHVISSTNLVLASTLTLALSGCMSDDNNSNGQAIVEGAYAVQTHASDYSSSQVAIGNITGDRSVQQQLFSATSTSYTLASDANWLYRIGQYGIDTISRYDATSSLSTPEWTYTTNDDGDSSANTYTLVHQDDQYGWLLRYGANSAWKVDTTASSEADFKVAEIDLSDYRVALDGYSTEPNMVDAAIDNNQLFILTQRYGIDGNNTAYVVVYDLDTLTEIDTDTQTDGLKGIPLTVTNPGTLELLNGQLYIAARGDYGSNSGGLDVIDTTTYAVSNLIDGTTFADLNDTSAATPQYYHVKDIAVVSDQQAYVNISVEAGWSSVASYLYEINPGSDKATITTTANAIDINSLMTNSVSNPEDSYSLGDITIDNNQRLWIAITNATQPGLLVLDTDTNSQNGDVISLDLVPDTIVFLTDELTAQ</sequence>
<accession>A0ABW8NEJ5</accession>
<protein>
    <submittedName>
        <fullName evidence="1">Uncharacterized protein</fullName>
    </submittedName>
</protein>
<evidence type="ECO:0000313" key="2">
    <source>
        <dbReference type="Proteomes" id="UP001620597"/>
    </source>
</evidence>
<name>A0ABW8NEJ5_9GAMM</name>